<dbReference type="GeneID" id="120276802"/>
<feature type="compositionally biased region" description="Polar residues" evidence="8">
    <location>
        <begin position="38"/>
        <end position="48"/>
    </location>
</feature>
<name>A0AB40CHV1_DIOCR</name>
<dbReference type="GO" id="GO:0005509">
    <property type="term" value="F:calcium ion binding"/>
    <property type="evidence" value="ECO:0007669"/>
    <property type="project" value="InterPro"/>
</dbReference>
<organism evidence="9 10">
    <name type="scientific">Dioscorea cayennensis subsp. rotundata</name>
    <name type="common">White Guinea yam</name>
    <name type="synonym">Dioscorea rotundata</name>
    <dbReference type="NCBI Taxonomy" id="55577"/>
    <lineage>
        <taxon>Eukaryota</taxon>
        <taxon>Viridiplantae</taxon>
        <taxon>Streptophyta</taxon>
        <taxon>Embryophyta</taxon>
        <taxon>Tracheophyta</taxon>
        <taxon>Spermatophyta</taxon>
        <taxon>Magnoliopsida</taxon>
        <taxon>Liliopsida</taxon>
        <taxon>Dioscoreales</taxon>
        <taxon>Dioscoreaceae</taxon>
        <taxon>Dioscorea</taxon>
    </lineage>
</organism>
<evidence type="ECO:0000256" key="5">
    <source>
        <dbReference type="ARBA" id="ARBA00023078"/>
    </source>
</evidence>
<feature type="compositionally biased region" description="Polar residues" evidence="8">
    <location>
        <begin position="1"/>
        <end position="12"/>
    </location>
</feature>
<dbReference type="RefSeq" id="XP_039139446.1">
    <property type="nucleotide sequence ID" value="XM_039283512.1"/>
</dbReference>
<dbReference type="GO" id="GO:0009654">
    <property type="term" value="C:photosystem II oxygen evolving complex"/>
    <property type="evidence" value="ECO:0007669"/>
    <property type="project" value="InterPro"/>
</dbReference>
<evidence type="ECO:0000256" key="1">
    <source>
        <dbReference type="ARBA" id="ARBA00004334"/>
    </source>
</evidence>
<dbReference type="GO" id="GO:0009535">
    <property type="term" value="C:chloroplast thylakoid membrane"/>
    <property type="evidence" value="ECO:0007669"/>
    <property type="project" value="UniProtKB-SubCell"/>
</dbReference>
<protein>
    <submittedName>
        <fullName evidence="10">Photosynthetic NDH subunit of lumenal location 3, chloroplastic-like</fullName>
    </submittedName>
</protein>
<gene>
    <name evidence="10" type="primary">LOC120276802</name>
</gene>
<evidence type="ECO:0000313" key="9">
    <source>
        <dbReference type="Proteomes" id="UP001515500"/>
    </source>
</evidence>
<comment type="subcellular location">
    <subcellularLocation>
        <location evidence="1">Plastid</location>
        <location evidence="1">Chloroplast thylakoid membrane</location>
    </subcellularLocation>
</comment>
<evidence type="ECO:0000256" key="3">
    <source>
        <dbReference type="ARBA" id="ARBA00022640"/>
    </source>
</evidence>
<evidence type="ECO:0000256" key="6">
    <source>
        <dbReference type="ARBA" id="ARBA00023136"/>
    </source>
</evidence>
<feature type="region of interest" description="Disordered" evidence="8">
    <location>
        <begin position="1"/>
        <end position="48"/>
    </location>
</feature>
<dbReference type="AlphaFoldDB" id="A0AB40CHV1"/>
<dbReference type="Gene3D" id="1.20.120.290">
    <property type="entry name" value="Oxygen-evolving enhancer protein 3 (PsbQ), four-helix up-down bundle"/>
    <property type="match status" value="1"/>
</dbReference>
<keyword evidence="4" id="KW-0809">Transit peptide</keyword>
<dbReference type="InterPro" id="IPR023222">
    <property type="entry name" value="PsbQ-like_dom_sf"/>
</dbReference>
<evidence type="ECO:0000256" key="2">
    <source>
        <dbReference type="ARBA" id="ARBA00022528"/>
    </source>
</evidence>
<keyword evidence="3" id="KW-0934">Plastid</keyword>
<keyword evidence="6" id="KW-0472">Membrane</keyword>
<dbReference type="PANTHER" id="PTHR33399">
    <property type="entry name" value="OXYGEN-EVOLVING ENHANCER PROTEIN 3-1, CHLOROPLASTIC"/>
    <property type="match status" value="1"/>
</dbReference>
<comment type="similarity">
    <text evidence="7">Belongs to the PsbQ family.</text>
</comment>
<evidence type="ECO:0000256" key="7">
    <source>
        <dbReference type="ARBA" id="ARBA00035649"/>
    </source>
</evidence>
<dbReference type="GO" id="GO:0009767">
    <property type="term" value="P:photosynthetic electron transport chain"/>
    <property type="evidence" value="ECO:0007669"/>
    <property type="project" value="EnsemblPlants"/>
</dbReference>
<dbReference type="Proteomes" id="UP001515500">
    <property type="component" value="Chromosome 15"/>
</dbReference>
<dbReference type="GO" id="GO:0019898">
    <property type="term" value="C:extrinsic component of membrane"/>
    <property type="evidence" value="ECO:0007669"/>
    <property type="project" value="InterPro"/>
</dbReference>
<evidence type="ECO:0000256" key="4">
    <source>
        <dbReference type="ARBA" id="ARBA00022946"/>
    </source>
</evidence>
<keyword evidence="5" id="KW-0793">Thylakoid</keyword>
<dbReference type="InterPro" id="IPR054099">
    <property type="entry name" value="PSII_PsbQ_pln"/>
</dbReference>
<dbReference type="GO" id="GO:0009055">
    <property type="term" value="F:electron transfer activity"/>
    <property type="evidence" value="ECO:0007669"/>
    <property type="project" value="EnsemblPlants"/>
</dbReference>
<reference evidence="10" key="1">
    <citation type="submission" date="2025-08" db="UniProtKB">
        <authorList>
            <consortium name="RefSeq"/>
        </authorList>
    </citation>
    <scope>IDENTIFICATION</scope>
</reference>
<evidence type="ECO:0000313" key="10">
    <source>
        <dbReference type="RefSeq" id="XP_039139446.1"/>
    </source>
</evidence>
<dbReference type="Pfam" id="PF05757">
    <property type="entry name" value="PsbQ"/>
    <property type="match status" value="1"/>
</dbReference>
<keyword evidence="9" id="KW-1185">Reference proteome</keyword>
<dbReference type="InterPro" id="IPR008797">
    <property type="entry name" value="PSII_PsbQ"/>
</dbReference>
<accession>A0AB40CHV1</accession>
<dbReference type="SUPFAM" id="SSF101112">
    <property type="entry name" value="Oxygen-evolving enhancer protein 3"/>
    <property type="match status" value="1"/>
</dbReference>
<evidence type="ECO:0000256" key="8">
    <source>
        <dbReference type="SAM" id="MobiDB-lite"/>
    </source>
</evidence>
<dbReference type="PANTHER" id="PTHR33399:SF2">
    <property type="entry name" value="PHOTOSYNTHETIC NDH SUBUNIT OF LUMENAL LOCATION 3, CHLOROPLASTIC"/>
    <property type="match status" value="1"/>
</dbReference>
<dbReference type="GO" id="GO:0009344">
    <property type="term" value="C:nitrite reductase complex [NAD(P)H]"/>
    <property type="evidence" value="ECO:0007669"/>
    <property type="project" value="EnsemblPlants"/>
</dbReference>
<keyword evidence="2" id="KW-0150">Chloroplast</keyword>
<sequence length="231" mass="25636">MATSLTSINGASQILLPMAMPKPKPKPKPKPTQTKAQLSQESPLQSLNNTLQTSRRTSIGLSVAILFNQATSMSLLAEEENNGFWLTGPLPVPSVSNDIANKETGTRTFIKKGVYMPNIGVDGSKYRLRMCAFDLLALGDMLSQDTWNYFRKYLCLKSTTMYFDFDKVITAASDDQKQPLLDLANKLFDNVEKLEDAAKQKKAEAAKAFYADTEVLLKDVMTRMQKPEPVG</sequence>
<proteinExistence type="inferred from homology"/>